<dbReference type="InterPro" id="IPR012340">
    <property type="entry name" value="NA-bd_OB-fold"/>
</dbReference>
<sequence length="199" mass="20973">MPEPYFGWAISLYCAALGVALTIVVSLRMADTAGCNKLKEFATPGWRISLRTYSRQYDVDWSQASVEANIHIPNRGKRRVEMRLQRKRTIGIVAALVVLSAFAGCSALGGGSSDTCGPGDTKIEDVETGDGEVSLTGEVTNASEDGAFNIDDGTGTAFVMAAAEDIEEGDCVTVEGSVVQSPLDEGADVFIQGKNITAA</sequence>
<keyword evidence="1" id="KW-0472">Membrane</keyword>
<keyword evidence="1" id="KW-1133">Transmembrane helix</keyword>
<proteinExistence type="predicted"/>
<dbReference type="AlphaFoldDB" id="A0A897NH81"/>
<dbReference type="SUPFAM" id="SSF50249">
    <property type="entry name" value="Nucleic acid-binding proteins"/>
    <property type="match status" value="1"/>
</dbReference>
<name>A0A897NH81_9EURY</name>
<gene>
    <name evidence="2" type="ORF">HSBGL_0368</name>
</gene>
<evidence type="ECO:0000256" key="1">
    <source>
        <dbReference type="SAM" id="Phobius"/>
    </source>
</evidence>
<organism evidence="2 3">
    <name type="scientific">Halapricum desulfuricans</name>
    <dbReference type="NCBI Taxonomy" id="2841257"/>
    <lineage>
        <taxon>Archaea</taxon>
        <taxon>Methanobacteriati</taxon>
        <taxon>Methanobacteriota</taxon>
        <taxon>Stenosarchaea group</taxon>
        <taxon>Halobacteria</taxon>
        <taxon>Halobacteriales</taxon>
        <taxon>Haloarculaceae</taxon>
        <taxon>Halapricum</taxon>
    </lineage>
</organism>
<feature type="transmembrane region" description="Helical" evidence="1">
    <location>
        <begin position="6"/>
        <end position="27"/>
    </location>
</feature>
<evidence type="ECO:0000313" key="2">
    <source>
        <dbReference type="EMBL" id="QSG10805.1"/>
    </source>
</evidence>
<keyword evidence="1" id="KW-0812">Transmembrane</keyword>
<protein>
    <submittedName>
        <fullName evidence="2">Uncharacterized protein</fullName>
    </submittedName>
</protein>
<dbReference type="Proteomes" id="UP000663305">
    <property type="component" value="Chromosome"/>
</dbReference>
<accession>A0A897NH81</accession>
<dbReference type="EMBL" id="CP064789">
    <property type="protein sequence ID" value="QSG10805.1"/>
    <property type="molecule type" value="Genomic_DNA"/>
</dbReference>
<feature type="transmembrane region" description="Helical" evidence="1">
    <location>
        <begin position="89"/>
        <end position="109"/>
    </location>
</feature>
<reference evidence="2" key="1">
    <citation type="submission" date="2020-11" db="EMBL/GenBank/DDBJ databases">
        <title>Carbohydrate-dependent, anaerobic sulfur respiration: A novel catabolism in halophilic archaea.</title>
        <authorList>
            <person name="Sorokin D.Y."/>
            <person name="Messina E."/>
            <person name="Smedile F."/>
            <person name="La Cono V."/>
            <person name="Hallsworth J.E."/>
            <person name="Yakimov M.M."/>
        </authorList>
    </citation>
    <scope>NUCLEOTIDE SEQUENCE</scope>
    <source>
        <strain evidence="2">HSR-Bgl</strain>
    </source>
</reference>
<evidence type="ECO:0000313" key="3">
    <source>
        <dbReference type="Proteomes" id="UP000663305"/>
    </source>
</evidence>